<dbReference type="Proteomes" id="UP000017836">
    <property type="component" value="Unassembled WGS sequence"/>
</dbReference>
<organism evidence="2 3">
    <name type="scientific">Amborella trichopoda</name>
    <dbReference type="NCBI Taxonomy" id="13333"/>
    <lineage>
        <taxon>Eukaryota</taxon>
        <taxon>Viridiplantae</taxon>
        <taxon>Streptophyta</taxon>
        <taxon>Embryophyta</taxon>
        <taxon>Tracheophyta</taxon>
        <taxon>Spermatophyta</taxon>
        <taxon>Magnoliopsida</taxon>
        <taxon>Amborellales</taxon>
        <taxon>Amborellaceae</taxon>
        <taxon>Amborella</taxon>
    </lineage>
</organism>
<accession>W1PUD2</accession>
<dbReference type="AlphaFoldDB" id="W1PUD2"/>
<gene>
    <name evidence="2" type="ORF">AMTR_s00024p00244470</name>
</gene>
<dbReference type="PANTHER" id="PTHR46033:SF1">
    <property type="entry name" value="PROTEIN MAIN-LIKE 2"/>
    <property type="match status" value="1"/>
</dbReference>
<dbReference type="GO" id="GO:0010073">
    <property type="term" value="P:meristem maintenance"/>
    <property type="evidence" value="ECO:0007669"/>
    <property type="project" value="InterPro"/>
</dbReference>
<keyword evidence="3" id="KW-1185">Reference proteome</keyword>
<evidence type="ECO:0000256" key="1">
    <source>
        <dbReference type="SAM" id="MobiDB-lite"/>
    </source>
</evidence>
<evidence type="ECO:0000313" key="3">
    <source>
        <dbReference type="Proteomes" id="UP000017836"/>
    </source>
</evidence>
<evidence type="ECO:0000313" key="2">
    <source>
        <dbReference type="EMBL" id="ERN11301.1"/>
    </source>
</evidence>
<reference evidence="3" key="1">
    <citation type="journal article" date="2013" name="Science">
        <title>The Amborella genome and the evolution of flowering plants.</title>
        <authorList>
            <consortium name="Amborella Genome Project"/>
        </authorList>
    </citation>
    <scope>NUCLEOTIDE SEQUENCE [LARGE SCALE GENOMIC DNA]</scope>
</reference>
<feature type="region of interest" description="Disordered" evidence="1">
    <location>
        <begin position="147"/>
        <end position="172"/>
    </location>
</feature>
<dbReference type="HOGENOM" id="CLU_1557364_0_0_1"/>
<dbReference type="InterPro" id="IPR044824">
    <property type="entry name" value="MAIN-like"/>
</dbReference>
<protein>
    <submittedName>
        <fullName evidence="2">Uncharacterized protein</fullName>
    </submittedName>
</protein>
<feature type="compositionally biased region" description="Polar residues" evidence="1">
    <location>
        <begin position="154"/>
        <end position="166"/>
    </location>
</feature>
<dbReference type="EMBL" id="KI392710">
    <property type="protein sequence ID" value="ERN11301.1"/>
    <property type="molecule type" value="Genomic_DNA"/>
</dbReference>
<proteinExistence type="predicted"/>
<sequence length="172" mass="20080">MTHHDHDTLSTIIERWHVETSTGHLNVDIKEMIPTLEDTWRIRRLKCWAYEHFKLLRLIPKAIRVGQPRSLRWAPPGVWDNAYNFGLPRDISHATQLLREGCNSINWVLADEALDVLKLYDPEDAGEEEYDELELGDEMDDHMLVWLSPRPNEGPSNTQPIPTQVQPKEPIW</sequence>
<dbReference type="Gramene" id="ERN11301">
    <property type="protein sequence ID" value="ERN11301"/>
    <property type="gene ID" value="AMTR_s00024p00244470"/>
</dbReference>
<dbReference type="PANTHER" id="PTHR46033">
    <property type="entry name" value="PROTEIN MAIN-LIKE 2"/>
    <property type="match status" value="1"/>
</dbReference>
<name>W1PUD2_AMBTC</name>